<dbReference type="EMBL" id="JAHQCR010000010">
    <property type="protein sequence ID" value="MBU9720020.1"/>
    <property type="molecule type" value="Genomic_DNA"/>
</dbReference>
<dbReference type="InterPro" id="IPR013249">
    <property type="entry name" value="RNA_pol_sigma70_r4_t2"/>
</dbReference>
<dbReference type="InterPro" id="IPR036388">
    <property type="entry name" value="WH-like_DNA-bd_sf"/>
</dbReference>
<comment type="similarity">
    <text evidence="1">Belongs to the sigma-70 factor family. ECF subfamily.</text>
</comment>
<dbReference type="Gene3D" id="1.10.10.10">
    <property type="entry name" value="Winged helix-like DNA-binding domain superfamily/Winged helix DNA-binding domain"/>
    <property type="match status" value="1"/>
</dbReference>
<dbReference type="PANTHER" id="PTHR43133:SF51">
    <property type="entry name" value="RNA POLYMERASE SIGMA FACTOR"/>
    <property type="match status" value="1"/>
</dbReference>
<dbReference type="InterPro" id="IPR013324">
    <property type="entry name" value="RNA_pol_sigma_r3/r4-like"/>
</dbReference>
<sequence>MNDYELIRDSLDGDQVALERLHERYVDRIFHYIYIQTNSYHDTEELLQDVFFKVSKELHRFEGKSTFKTWLFKIARNTVIDYYRTKKKAQLSVPLELENLEEIVGHSEAAEDTVLRKVEVDKVIQMIDQLPSHYKSILHLRFFEGFSIKETAQVMGKSVLSVKAMQRRAKQTLIEKVKLEVQGVE</sequence>
<dbReference type="InterPro" id="IPR039425">
    <property type="entry name" value="RNA_pol_sigma-70-like"/>
</dbReference>
<evidence type="ECO:0000313" key="7">
    <source>
        <dbReference type="EMBL" id="MBU9720020.1"/>
    </source>
</evidence>
<protein>
    <submittedName>
        <fullName evidence="7">RNA polymerase sigma factor</fullName>
    </submittedName>
</protein>
<dbReference type="InterPro" id="IPR007627">
    <property type="entry name" value="RNA_pol_sigma70_r2"/>
</dbReference>
<name>A0ABS6JN86_9BACI</name>
<evidence type="ECO:0000313" key="8">
    <source>
        <dbReference type="Proteomes" id="UP000790580"/>
    </source>
</evidence>
<reference evidence="7 8" key="1">
    <citation type="submission" date="2021-06" db="EMBL/GenBank/DDBJ databases">
        <title>Bacillus sp. RD4P76, an endophyte from a halophyte.</title>
        <authorList>
            <person name="Sun J.-Q."/>
        </authorList>
    </citation>
    <scope>NUCLEOTIDE SEQUENCE [LARGE SCALE GENOMIC DNA]</scope>
    <source>
        <strain evidence="7 8">JCM 17098</strain>
    </source>
</reference>
<dbReference type="InterPro" id="IPR014284">
    <property type="entry name" value="RNA_pol_sigma-70_dom"/>
</dbReference>
<evidence type="ECO:0000259" key="5">
    <source>
        <dbReference type="Pfam" id="PF04542"/>
    </source>
</evidence>
<keyword evidence="4" id="KW-0804">Transcription</keyword>
<dbReference type="SUPFAM" id="SSF88946">
    <property type="entry name" value="Sigma2 domain of RNA polymerase sigma factors"/>
    <property type="match status" value="1"/>
</dbReference>
<dbReference type="Proteomes" id="UP000790580">
    <property type="component" value="Unassembled WGS sequence"/>
</dbReference>
<dbReference type="Pfam" id="PF04542">
    <property type="entry name" value="Sigma70_r2"/>
    <property type="match status" value="1"/>
</dbReference>
<dbReference type="Pfam" id="PF08281">
    <property type="entry name" value="Sigma70_r4_2"/>
    <property type="match status" value="1"/>
</dbReference>
<evidence type="ECO:0000259" key="6">
    <source>
        <dbReference type="Pfam" id="PF08281"/>
    </source>
</evidence>
<organism evidence="7 8">
    <name type="scientific">Evansella alkalicola</name>
    <dbReference type="NCBI Taxonomy" id="745819"/>
    <lineage>
        <taxon>Bacteria</taxon>
        <taxon>Bacillati</taxon>
        <taxon>Bacillota</taxon>
        <taxon>Bacilli</taxon>
        <taxon>Bacillales</taxon>
        <taxon>Bacillaceae</taxon>
        <taxon>Evansella</taxon>
    </lineage>
</organism>
<gene>
    <name evidence="7" type="ORF">KS407_01020</name>
</gene>
<feature type="domain" description="RNA polymerase sigma factor 70 region 4 type 2" evidence="6">
    <location>
        <begin position="122"/>
        <end position="173"/>
    </location>
</feature>
<dbReference type="CDD" id="cd06171">
    <property type="entry name" value="Sigma70_r4"/>
    <property type="match status" value="1"/>
</dbReference>
<dbReference type="Gene3D" id="1.10.1740.10">
    <property type="match status" value="1"/>
</dbReference>
<evidence type="ECO:0000256" key="4">
    <source>
        <dbReference type="ARBA" id="ARBA00023163"/>
    </source>
</evidence>
<comment type="caution">
    <text evidence="7">The sequence shown here is derived from an EMBL/GenBank/DDBJ whole genome shotgun (WGS) entry which is preliminary data.</text>
</comment>
<feature type="domain" description="RNA polymerase sigma-70 region 2" evidence="5">
    <location>
        <begin position="21"/>
        <end position="88"/>
    </location>
</feature>
<keyword evidence="2" id="KW-0805">Transcription regulation</keyword>
<dbReference type="NCBIfam" id="TIGR02937">
    <property type="entry name" value="sigma70-ECF"/>
    <property type="match status" value="1"/>
</dbReference>
<evidence type="ECO:0000256" key="1">
    <source>
        <dbReference type="ARBA" id="ARBA00010641"/>
    </source>
</evidence>
<evidence type="ECO:0000256" key="2">
    <source>
        <dbReference type="ARBA" id="ARBA00023015"/>
    </source>
</evidence>
<proteinExistence type="inferred from homology"/>
<accession>A0ABS6JN86</accession>
<keyword evidence="8" id="KW-1185">Reference proteome</keyword>
<dbReference type="SUPFAM" id="SSF88659">
    <property type="entry name" value="Sigma3 and sigma4 domains of RNA polymerase sigma factors"/>
    <property type="match status" value="1"/>
</dbReference>
<dbReference type="RefSeq" id="WP_088075179.1">
    <property type="nucleotide sequence ID" value="NZ_JAHQCR010000010.1"/>
</dbReference>
<dbReference type="InterPro" id="IPR013325">
    <property type="entry name" value="RNA_pol_sigma_r2"/>
</dbReference>
<keyword evidence="3" id="KW-0731">Sigma factor</keyword>
<evidence type="ECO:0000256" key="3">
    <source>
        <dbReference type="ARBA" id="ARBA00023082"/>
    </source>
</evidence>
<dbReference type="PANTHER" id="PTHR43133">
    <property type="entry name" value="RNA POLYMERASE ECF-TYPE SIGMA FACTO"/>
    <property type="match status" value="1"/>
</dbReference>